<evidence type="ECO:0000313" key="1">
    <source>
        <dbReference type="EMBL" id="KAI3780587.1"/>
    </source>
</evidence>
<dbReference type="Proteomes" id="UP001055811">
    <property type="component" value="Linkage Group LG02"/>
</dbReference>
<name>A0ACB9GB17_CICIN</name>
<sequence>MEAIYRRQRVSTPPGSVEEKGVERRAKVVLITRDQVFAMESIIFCVGSVLFVFTGLEMGDIELRDINYDAKGN</sequence>
<protein>
    <submittedName>
        <fullName evidence="1">Uncharacterized protein</fullName>
    </submittedName>
</protein>
<reference evidence="2" key="1">
    <citation type="journal article" date="2022" name="Mol. Ecol. Resour.">
        <title>The genomes of chicory, endive, great burdock and yacon provide insights into Asteraceae palaeo-polyploidization history and plant inulin production.</title>
        <authorList>
            <person name="Fan W."/>
            <person name="Wang S."/>
            <person name="Wang H."/>
            <person name="Wang A."/>
            <person name="Jiang F."/>
            <person name="Liu H."/>
            <person name="Zhao H."/>
            <person name="Xu D."/>
            <person name="Zhang Y."/>
        </authorList>
    </citation>
    <scope>NUCLEOTIDE SEQUENCE [LARGE SCALE GENOMIC DNA]</scope>
    <source>
        <strain evidence="2">cv. Punajuju</strain>
    </source>
</reference>
<evidence type="ECO:0000313" key="2">
    <source>
        <dbReference type="Proteomes" id="UP001055811"/>
    </source>
</evidence>
<accession>A0ACB9GB17</accession>
<comment type="caution">
    <text evidence="1">The sequence shown here is derived from an EMBL/GenBank/DDBJ whole genome shotgun (WGS) entry which is preliminary data.</text>
</comment>
<organism evidence="1 2">
    <name type="scientific">Cichorium intybus</name>
    <name type="common">Chicory</name>
    <dbReference type="NCBI Taxonomy" id="13427"/>
    <lineage>
        <taxon>Eukaryota</taxon>
        <taxon>Viridiplantae</taxon>
        <taxon>Streptophyta</taxon>
        <taxon>Embryophyta</taxon>
        <taxon>Tracheophyta</taxon>
        <taxon>Spermatophyta</taxon>
        <taxon>Magnoliopsida</taxon>
        <taxon>eudicotyledons</taxon>
        <taxon>Gunneridae</taxon>
        <taxon>Pentapetalae</taxon>
        <taxon>asterids</taxon>
        <taxon>campanulids</taxon>
        <taxon>Asterales</taxon>
        <taxon>Asteraceae</taxon>
        <taxon>Cichorioideae</taxon>
        <taxon>Cichorieae</taxon>
        <taxon>Cichoriinae</taxon>
        <taxon>Cichorium</taxon>
    </lineage>
</organism>
<proteinExistence type="predicted"/>
<gene>
    <name evidence="1" type="ORF">L2E82_10571</name>
</gene>
<dbReference type="EMBL" id="CM042010">
    <property type="protein sequence ID" value="KAI3780587.1"/>
    <property type="molecule type" value="Genomic_DNA"/>
</dbReference>
<keyword evidence="2" id="KW-1185">Reference proteome</keyword>
<reference evidence="1 2" key="2">
    <citation type="journal article" date="2022" name="Mol. Ecol. Resour.">
        <title>The genomes of chicory, endive, great burdock and yacon provide insights into Asteraceae paleo-polyploidization history and plant inulin production.</title>
        <authorList>
            <person name="Fan W."/>
            <person name="Wang S."/>
            <person name="Wang H."/>
            <person name="Wang A."/>
            <person name="Jiang F."/>
            <person name="Liu H."/>
            <person name="Zhao H."/>
            <person name="Xu D."/>
            <person name="Zhang Y."/>
        </authorList>
    </citation>
    <scope>NUCLEOTIDE SEQUENCE [LARGE SCALE GENOMIC DNA]</scope>
    <source>
        <strain evidence="2">cv. Punajuju</strain>
        <tissue evidence="1">Leaves</tissue>
    </source>
</reference>